<name>K8AG86_9ENTR</name>
<dbReference type="EMBL" id="CAKW01000147">
    <property type="protein sequence ID" value="CCJ74809.1"/>
    <property type="molecule type" value="Genomic_DNA"/>
</dbReference>
<gene>
    <name evidence="1" type="ORF">BN137_4210</name>
</gene>
<sequence>MRCHTRVYFGGYCMPVNVHINTRISNKTCLFANLLPFFAFCILT</sequence>
<proteinExistence type="predicted"/>
<dbReference type="Proteomes" id="UP000009340">
    <property type="component" value="Unassembled WGS sequence"/>
</dbReference>
<reference evidence="1" key="1">
    <citation type="submission" date="2012-07" db="EMBL/GenBank/DDBJ databases">
        <authorList>
            <person name="Cummings C."/>
        </authorList>
    </citation>
    <scope>NUCLEOTIDE SEQUENCE</scope>
    <source>
        <strain evidence="1">1330</strain>
    </source>
</reference>
<evidence type="ECO:0000313" key="2">
    <source>
        <dbReference type="Proteomes" id="UP000009340"/>
    </source>
</evidence>
<dbReference type="AlphaFoldDB" id="K8AG86"/>
<accession>K8AG86</accession>
<organism evidence="1 2">
    <name type="scientific">Cronobacter condimenti 1330</name>
    <dbReference type="NCBI Taxonomy" id="1073999"/>
    <lineage>
        <taxon>Bacteria</taxon>
        <taxon>Pseudomonadati</taxon>
        <taxon>Pseudomonadota</taxon>
        <taxon>Gammaproteobacteria</taxon>
        <taxon>Enterobacterales</taxon>
        <taxon>Enterobacteriaceae</taxon>
        <taxon>Cronobacter</taxon>
    </lineage>
</organism>
<comment type="caution">
    <text evidence="1">The sequence shown here is derived from an EMBL/GenBank/DDBJ whole genome shotgun (WGS) entry which is preliminary data.</text>
</comment>
<evidence type="ECO:0000313" key="1">
    <source>
        <dbReference type="EMBL" id="CCJ74809.1"/>
    </source>
</evidence>
<protein>
    <submittedName>
        <fullName evidence="1">Uncharacterized protein</fullName>
    </submittedName>
</protein>